<evidence type="ECO:0000256" key="10">
    <source>
        <dbReference type="ARBA" id="ARBA00023303"/>
    </source>
</evidence>
<dbReference type="Pfam" id="PF00060">
    <property type="entry name" value="Lig_chan"/>
    <property type="match status" value="1"/>
</dbReference>
<keyword evidence="8" id="KW-0325">Glycoprotein</keyword>
<evidence type="ECO:0000259" key="13">
    <source>
        <dbReference type="SMART" id="SM00079"/>
    </source>
</evidence>
<sequence>QATKKVMASIPDVCLVSLLLLLCASKPCRGILNDTVHIGVILDENSWVGKVAKAALKIAADDANNNARLLNGTRLILHLRHAHTLLDVAAAAVDLLKREVVAIIGQHTYEIAEIASSFGDAANVPIVSVVANHKTPYLVGMAGSDDLQMKAIAAIVKKFGWRRIIFIHEDNYYGSAAASSLSDALRTVGSRIENRLAIFPTEDMQTIKEKLHKLKIMDARVFVARVPSDLGSNLFREAHGMGMMEAGYAWITTYEFTSVWDVLNTSTMASMEGILGVKTHIPNSDQLKDFTDRWKRQFTLDNPDTNTAKLNMQGLLAYDAVLMIARAIGCLETNASINFLKPLVIGNSEVKIFQQGKQLLHEIIQLRQGEMNDLTYEIVNIVGKSYRVVGYWTNKLPGELSTTLASNGSERLGSVIWPGRSTQVPRDWSISTCDKRLKMGVPVKHGWEEMVTVRFDPDLNKSTFTGFCIEVFDAVLKELEYPLAYDLVPCADDDSYDKLIHQVSLQELDAVVGDTSILASRSRYVDFTQPYTQSGLVMMVPIDNNITWAFLQPFTPLLWFTVPVFLAFTWAVLCLLEHGTYSHFTGKPNKHQVTILWFSLSTLFFTQREKIHSSLGRMATVIWLFVVLILISSYTASLTSILTVEQNKPTIATVEAVAASGFPVGYQKGSFVGEYLYEHLGISKTNLKAYVTPEEYEEALSKGPERGGVAAIFDEIPYVRLFLSGRCGFTMVGPIYKTGGFGF</sequence>
<dbReference type="FunFam" id="1.10.287.70:FF:000172">
    <property type="entry name" value="Glutamate receptor"/>
    <property type="match status" value="1"/>
</dbReference>
<dbReference type="FunFam" id="3.40.190.10:FF:000054">
    <property type="entry name" value="Glutamate receptor"/>
    <property type="match status" value="1"/>
</dbReference>
<keyword evidence="5" id="KW-0406">Ion transport</keyword>
<keyword evidence="6 11" id="KW-0472">Membrane</keyword>
<feature type="signal peptide" evidence="12">
    <location>
        <begin position="1"/>
        <end position="30"/>
    </location>
</feature>
<feature type="transmembrane region" description="Helical" evidence="11">
    <location>
        <begin position="557"/>
        <end position="576"/>
    </location>
</feature>
<dbReference type="CDD" id="cd13686">
    <property type="entry name" value="GluR_Plant"/>
    <property type="match status" value="1"/>
</dbReference>
<dbReference type="InterPro" id="IPR019594">
    <property type="entry name" value="Glu/Gly-bd"/>
</dbReference>
<feature type="chain" id="PRO_5041273428" description="Ionotropic glutamate receptor C-terminal domain-containing protein" evidence="12">
    <location>
        <begin position="31"/>
        <end position="743"/>
    </location>
</feature>
<evidence type="ECO:0000256" key="6">
    <source>
        <dbReference type="ARBA" id="ARBA00023136"/>
    </source>
</evidence>
<dbReference type="InterPro" id="IPR028082">
    <property type="entry name" value="Peripla_BP_I"/>
</dbReference>
<keyword evidence="12" id="KW-0732">Signal</keyword>
<dbReference type="GO" id="GO:0016020">
    <property type="term" value="C:membrane"/>
    <property type="evidence" value="ECO:0007669"/>
    <property type="project" value="UniProtKB-SubCell"/>
</dbReference>
<evidence type="ECO:0000313" key="14">
    <source>
        <dbReference type="EMBL" id="KAH9317200.1"/>
    </source>
</evidence>
<proteinExistence type="predicted"/>
<dbReference type="InterPro" id="IPR001828">
    <property type="entry name" value="ANF_lig-bd_rcpt"/>
</dbReference>
<dbReference type="Proteomes" id="UP000824469">
    <property type="component" value="Unassembled WGS sequence"/>
</dbReference>
<dbReference type="PANTHER" id="PTHR18966">
    <property type="entry name" value="IONOTROPIC GLUTAMATE RECEPTOR"/>
    <property type="match status" value="1"/>
</dbReference>
<dbReference type="Gene3D" id="1.10.287.70">
    <property type="match status" value="1"/>
</dbReference>
<dbReference type="InterPro" id="IPR015683">
    <property type="entry name" value="Ionotropic_Glu_rcpt"/>
</dbReference>
<evidence type="ECO:0000256" key="1">
    <source>
        <dbReference type="ARBA" id="ARBA00004141"/>
    </source>
</evidence>
<feature type="transmembrane region" description="Helical" evidence="11">
    <location>
        <begin position="615"/>
        <end position="636"/>
    </location>
</feature>
<evidence type="ECO:0000256" key="4">
    <source>
        <dbReference type="ARBA" id="ARBA00022989"/>
    </source>
</evidence>
<evidence type="ECO:0000256" key="8">
    <source>
        <dbReference type="ARBA" id="ARBA00023180"/>
    </source>
</evidence>
<dbReference type="SMART" id="SM00079">
    <property type="entry name" value="PBPe"/>
    <property type="match status" value="1"/>
</dbReference>
<keyword evidence="7" id="KW-0675">Receptor</keyword>
<keyword evidence="2" id="KW-0813">Transport</keyword>
<evidence type="ECO:0000256" key="9">
    <source>
        <dbReference type="ARBA" id="ARBA00023286"/>
    </source>
</evidence>
<comment type="caution">
    <text evidence="14">The sequence shown here is derived from an EMBL/GenBank/DDBJ whole genome shotgun (WGS) entry which is preliminary data.</text>
</comment>
<feature type="non-terminal residue" evidence="14">
    <location>
        <position position="1"/>
    </location>
</feature>
<keyword evidence="3 11" id="KW-0812">Transmembrane</keyword>
<keyword evidence="4 11" id="KW-1133">Transmembrane helix</keyword>
<reference evidence="14 15" key="1">
    <citation type="journal article" date="2021" name="Nat. Plants">
        <title>The Taxus genome provides insights into paclitaxel biosynthesis.</title>
        <authorList>
            <person name="Xiong X."/>
            <person name="Gou J."/>
            <person name="Liao Q."/>
            <person name="Li Y."/>
            <person name="Zhou Q."/>
            <person name="Bi G."/>
            <person name="Li C."/>
            <person name="Du R."/>
            <person name="Wang X."/>
            <person name="Sun T."/>
            <person name="Guo L."/>
            <person name="Liang H."/>
            <person name="Lu P."/>
            <person name="Wu Y."/>
            <person name="Zhang Z."/>
            <person name="Ro D.K."/>
            <person name="Shang Y."/>
            <person name="Huang S."/>
            <person name="Yan J."/>
        </authorList>
    </citation>
    <scope>NUCLEOTIDE SEQUENCE [LARGE SCALE GENOMIC DNA]</scope>
    <source>
        <strain evidence="14">Ta-2019</strain>
    </source>
</reference>
<comment type="subcellular location">
    <subcellularLocation>
        <location evidence="1">Membrane</location>
        <topology evidence="1">Multi-pass membrane protein</topology>
    </subcellularLocation>
</comment>
<dbReference type="Pfam" id="PF01094">
    <property type="entry name" value="ANF_receptor"/>
    <property type="match status" value="1"/>
</dbReference>
<evidence type="ECO:0000256" key="11">
    <source>
        <dbReference type="SAM" id="Phobius"/>
    </source>
</evidence>
<dbReference type="Gene3D" id="3.40.50.2300">
    <property type="match status" value="3"/>
</dbReference>
<dbReference type="FunFam" id="3.40.50.2300:FF:000188">
    <property type="entry name" value="Glutamate receptor"/>
    <property type="match status" value="1"/>
</dbReference>
<evidence type="ECO:0000256" key="5">
    <source>
        <dbReference type="ARBA" id="ARBA00023065"/>
    </source>
</evidence>
<dbReference type="OMA" id="STSEEYH"/>
<protein>
    <recommendedName>
        <fullName evidence="13">Ionotropic glutamate receptor C-terminal domain-containing protein</fullName>
    </recommendedName>
</protein>
<keyword evidence="10" id="KW-0407">Ion channel</keyword>
<evidence type="ECO:0000256" key="3">
    <source>
        <dbReference type="ARBA" id="ARBA00022692"/>
    </source>
</evidence>
<dbReference type="FunFam" id="3.40.190.10:FF:000217">
    <property type="entry name" value="Glutamate receptor"/>
    <property type="match status" value="1"/>
</dbReference>
<gene>
    <name evidence="14" type="ORF">KI387_018969</name>
</gene>
<dbReference type="GO" id="GO:0015276">
    <property type="term" value="F:ligand-gated monoatomic ion channel activity"/>
    <property type="evidence" value="ECO:0007669"/>
    <property type="project" value="InterPro"/>
</dbReference>
<name>A0AA38G8V6_TAXCH</name>
<dbReference type="Pfam" id="PF10613">
    <property type="entry name" value="Lig_chan-Glu_bd"/>
    <property type="match status" value="1"/>
</dbReference>
<evidence type="ECO:0000256" key="2">
    <source>
        <dbReference type="ARBA" id="ARBA00022448"/>
    </source>
</evidence>
<evidence type="ECO:0000313" key="15">
    <source>
        <dbReference type="Proteomes" id="UP000824469"/>
    </source>
</evidence>
<dbReference type="AlphaFoldDB" id="A0AA38G8V6"/>
<dbReference type="InterPro" id="IPR001320">
    <property type="entry name" value="Iontro_rcpt_C"/>
</dbReference>
<dbReference type="SUPFAM" id="SSF53822">
    <property type="entry name" value="Periplasmic binding protein-like I"/>
    <property type="match status" value="1"/>
</dbReference>
<dbReference type="SUPFAM" id="SSF53850">
    <property type="entry name" value="Periplasmic binding protein-like II"/>
    <property type="match status" value="1"/>
</dbReference>
<keyword evidence="15" id="KW-1185">Reference proteome</keyword>
<evidence type="ECO:0000256" key="12">
    <source>
        <dbReference type="SAM" id="SignalP"/>
    </source>
</evidence>
<accession>A0AA38G8V6</accession>
<evidence type="ECO:0000256" key="7">
    <source>
        <dbReference type="ARBA" id="ARBA00023170"/>
    </source>
</evidence>
<dbReference type="Gene3D" id="3.40.190.10">
    <property type="entry name" value="Periplasmic binding protein-like II"/>
    <property type="match status" value="1"/>
</dbReference>
<feature type="non-terminal residue" evidence="14">
    <location>
        <position position="743"/>
    </location>
</feature>
<dbReference type="EMBL" id="JAHRHJ020000004">
    <property type="protein sequence ID" value="KAH9317200.1"/>
    <property type="molecule type" value="Genomic_DNA"/>
</dbReference>
<feature type="domain" description="Ionotropic glutamate receptor C-terminal" evidence="13">
    <location>
        <begin position="438"/>
        <end position="743"/>
    </location>
</feature>
<keyword evidence="9" id="KW-1071">Ligand-gated ion channel</keyword>
<organism evidence="14 15">
    <name type="scientific">Taxus chinensis</name>
    <name type="common">Chinese yew</name>
    <name type="synonym">Taxus wallichiana var. chinensis</name>
    <dbReference type="NCBI Taxonomy" id="29808"/>
    <lineage>
        <taxon>Eukaryota</taxon>
        <taxon>Viridiplantae</taxon>
        <taxon>Streptophyta</taxon>
        <taxon>Embryophyta</taxon>
        <taxon>Tracheophyta</taxon>
        <taxon>Spermatophyta</taxon>
        <taxon>Pinopsida</taxon>
        <taxon>Pinidae</taxon>
        <taxon>Conifers II</taxon>
        <taxon>Cupressales</taxon>
        <taxon>Taxaceae</taxon>
        <taxon>Taxus</taxon>
    </lineage>
</organism>